<dbReference type="AlphaFoldDB" id="A0A4S8QGX7"/>
<accession>A0A4S8QGX7</accession>
<reference evidence="2 3" key="1">
    <citation type="submission" date="2017-12" db="EMBL/GenBank/DDBJ databases">
        <title>Comparative genomics of Botrytis spp.</title>
        <authorList>
            <person name="Valero-Jimenez C.A."/>
            <person name="Tapia P."/>
            <person name="Veloso J."/>
            <person name="Silva-Moreno E."/>
            <person name="Staats M."/>
            <person name="Valdes J.H."/>
            <person name="Van Kan J.A.L."/>
        </authorList>
    </citation>
    <scope>NUCLEOTIDE SEQUENCE [LARGE SCALE GENOMIC DNA]</scope>
    <source>
        <strain evidence="2 3">MUCL435</strain>
    </source>
</reference>
<comment type="caution">
    <text evidence="2">The sequence shown here is derived from an EMBL/GenBank/DDBJ whole genome shotgun (WGS) entry which is preliminary data.</text>
</comment>
<gene>
    <name evidence="2" type="ORF">BGAL_0981g00020</name>
</gene>
<proteinExistence type="predicted"/>
<sequence length="77" mass="8753">MEQALPSIEQPDIEDEMTGEVQSPFLPPLSPRTAFIMRRELGNTEQKSDIEDEAVREPSTLFVTPFLPLLPSREKLL</sequence>
<evidence type="ECO:0000313" key="3">
    <source>
        <dbReference type="Proteomes" id="UP000308671"/>
    </source>
</evidence>
<evidence type="ECO:0000256" key="1">
    <source>
        <dbReference type="SAM" id="MobiDB-lite"/>
    </source>
</evidence>
<feature type="region of interest" description="Disordered" evidence="1">
    <location>
        <begin position="1"/>
        <end position="29"/>
    </location>
</feature>
<organism evidence="2 3">
    <name type="scientific">Botrytis galanthina</name>
    <dbReference type="NCBI Taxonomy" id="278940"/>
    <lineage>
        <taxon>Eukaryota</taxon>
        <taxon>Fungi</taxon>
        <taxon>Dikarya</taxon>
        <taxon>Ascomycota</taxon>
        <taxon>Pezizomycotina</taxon>
        <taxon>Leotiomycetes</taxon>
        <taxon>Helotiales</taxon>
        <taxon>Sclerotiniaceae</taxon>
        <taxon>Botrytis</taxon>
    </lineage>
</organism>
<evidence type="ECO:0000313" key="2">
    <source>
        <dbReference type="EMBL" id="THV43738.1"/>
    </source>
</evidence>
<dbReference type="Proteomes" id="UP000308671">
    <property type="component" value="Unassembled WGS sequence"/>
</dbReference>
<protein>
    <submittedName>
        <fullName evidence="2">Uncharacterized protein</fullName>
    </submittedName>
</protein>
<name>A0A4S8QGX7_9HELO</name>
<dbReference type="EMBL" id="PQXL01000976">
    <property type="protein sequence ID" value="THV43738.1"/>
    <property type="molecule type" value="Genomic_DNA"/>
</dbReference>
<keyword evidence="3" id="KW-1185">Reference proteome</keyword>